<dbReference type="EMBL" id="JACOSL010000063">
    <property type="protein sequence ID" value="MBI1757476.1"/>
    <property type="molecule type" value="Genomic_DNA"/>
</dbReference>
<feature type="transmembrane region" description="Helical" evidence="1">
    <location>
        <begin position="9"/>
        <end position="28"/>
    </location>
</feature>
<keyword evidence="1" id="KW-0472">Membrane</keyword>
<protein>
    <submittedName>
        <fullName evidence="2">Uncharacterized protein</fullName>
    </submittedName>
</protein>
<evidence type="ECO:0000313" key="3">
    <source>
        <dbReference type="Proteomes" id="UP000727962"/>
    </source>
</evidence>
<keyword evidence="1" id="KW-1133">Transmembrane helix</keyword>
<reference evidence="2" key="1">
    <citation type="submission" date="2020-07" db="EMBL/GenBank/DDBJ databases">
        <title>Huge and variable diversity of episymbiotic CPR bacteria and DPANN archaea in groundwater ecosystems.</title>
        <authorList>
            <person name="He C.Y."/>
            <person name="Keren R."/>
            <person name="Whittaker M."/>
            <person name="Farag I.F."/>
            <person name="Doudna J."/>
            <person name="Cate J.H.D."/>
            <person name="Banfield J.F."/>
        </authorList>
    </citation>
    <scope>NUCLEOTIDE SEQUENCE</scope>
    <source>
        <strain evidence="2">NC_groundwater_17_Pr7_B-0.1um_64_12</strain>
    </source>
</reference>
<name>A0A931LX87_FIMGI</name>
<dbReference type="AlphaFoldDB" id="A0A931LX87"/>
<accession>A0A931LX87</accession>
<evidence type="ECO:0000256" key="1">
    <source>
        <dbReference type="SAM" id="Phobius"/>
    </source>
</evidence>
<gene>
    <name evidence="2" type="ORF">HYR64_10265</name>
</gene>
<comment type="caution">
    <text evidence="2">The sequence shown here is derived from an EMBL/GenBank/DDBJ whole genome shotgun (WGS) entry which is preliminary data.</text>
</comment>
<organism evidence="2 3">
    <name type="scientific">Fimbriimonas ginsengisoli</name>
    <dbReference type="NCBI Taxonomy" id="1005039"/>
    <lineage>
        <taxon>Bacteria</taxon>
        <taxon>Bacillati</taxon>
        <taxon>Armatimonadota</taxon>
        <taxon>Fimbriimonadia</taxon>
        <taxon>Fimbriimonadales</taxon>
        <taxon>Fimbriimonadaceae</taxon>
        <taxon>Fimbriimonas</taxon>
    </lineage>
</organism>
<evidence type="ECO:0000313" key="2">
    <source>
        <dbReference type="EMBL" id="MBI1757476.1"/>
    </source>
</evidence>
<dbReference type="Proteomes" id="UP000727962">
    <property type="component" value="Unassembled WGS sequence"/>
</dbReference>
<proteinExistence type="predicted"/>
<keyword evidence="1" id="KW-0812">Transmembrane</keyword>
<sequence length="131" mass="14661">MQDRRSGTAAWLSAIGLAAVTLFVFAVLQDYGPESAIRRFHEAVFLRDLAALRQVSAQDLDDPAEIWLVRSVRQEAAGGYRVLAMRREPDRVIAEIEYVPEQDRSVWTVVKRGHVWLVDAEQTARALGAGL</sequence>